<dbReference type="InterPro" id="IPR006091">
    <property type="entry name" value="Acyl-CoA_Oxase/DH_mid-dom"/>
</dbReference>
<comment type="cofactor">
    <cofactor evidence="1 5">
        <name>FAD</name>
        <dbReference type="ChEBI" id="CHEBI:57692"/>
    </cofactor>
</comment>
<dbReference type="Gene3D" id="1.20.140.10">
    <property type="entry name" value="Butyryl-CoA Dehydrogenase, subunit A, domain 3"/>
    <property type="match status" value="1"/>
</dbReference>
<dbReference type="PANTHER" id="PTHR43884">
    <property type="entry name" value="ACYL-COA DEHYDROGENASE"/>
    <property type="match status" value="1"/>
</dbReference>
<evidence type="ECO:0000259" key="8">
    <source>
        <dbReference type="Pfam" id="PF02771"/>
    </source>
</evidence>
<name>A0ABX1CBL2_9ACTN</name>
<sequence>MPAPVREFVDRELVPHADAWDREERLPPEILGRVGELGLWAPFLPPEHGGRALPMSGLTRLHEEVGRGCSSVRSLLTVHGMVAWSVHHWGTDEQRARWLPRLADGSLLGSFGLTGEESGTGADVSGTTATPDGDDWLLTGRKKWITGGQLAGLYLVFAQGGGGMTAFLVPRDAPGVSVTPLTGVLGTRASHLAEIRFEQVRLPADAVLGPLGWAAGTVMTSALDLGRLSVASGCVGIIQACLDASVAHTRTRMTADGPLFDRQLVRRRISDMVTALRTARLLCRDAARLKDAEDPAMIMANMVAKYHASTAAASCADSALQLHGAAGCSPQHPVARLYRDARVMEIIEGSTELQQITIAEQAHQEVTR</sequence>
<dbReference type="Gene3D" id="1.10.540.10">
    <property type="entry name" value="Acyl-CoA dehydrogenase/oxidase, N-terminal domain"/>
    <property type="match status" value="1"/>
</dbReference>
<dbReference type="InterPro" id="IPR036250">
    <property type="entry name" value="AcylCo_DH-like_C"/>
</dbReference>
<dbReference type="PANTHER" id="PTHR43884:SF12">
    <property type="entry name" value="ISOVALERYL-COA DEHYDROGENASE, MITOCHONDRIAL-RELATED"/>
    <property type="match status" value="1"/>
</dbReference>
<dbReference type="SUPFAM" id="SSF56645">
    <property type="entry name" value="Acyl-CoA dehydrogenase NM domain-like"/>
    <property type="match status" value="1"/>
</dbReference>
<comment type="caution">
    <text evidence="9">The sequence shown here is derived from an EMBL/GenBank/DDBJ whole genome shotgun (WGS) entry which is preliminary data.</text>
</comment>
<comment type="similarity">
    <text evidence="2 5">Belongs to the acyl-CoA dehydrogenase family.</text>
</comment>
<accession>A0ABX1CBL2</accession>
<keyword evidence="3 5" id="KW-0285">Flavoprotein</keyword>
<dbReference type="Pfam" id="PF02771">
    <property type="entry name" value="Acyl-CoA_dh_N"/>
    <property type="match status" value="1"/>
</dbReference>
<dbReference type="SUPFAM" id="SSF47203">
    <property type="entry name" value="Acyl-CoA dehydrogenase C-terminal domain-like"/>
    <property type="match status" value="1"/>
</dbReference>
<dbReference type="Pfam" id="PF00441">
    <property type="entry name" value="Acyl-CoA_dh_1"/>
    <property type="match status" value="1"/>
</dbReference>
<dbReference type="InterPro" id="IPR009100">
    <property type="entry name" value="AcylCoA_DH/oxidase_NM_dom_sf"/>
</dbReference>
<feature type="domain" description="Acyl-CoA dehydrogenase/oxidase N-terminal" evidence="8">
    <location>
        <begin position="5"/>
        <end position="105"/>
    </location>
</feature>
<dbReference type="InterPro" id="IPR037069">
    <property type="entry name" value="AcylCoA_DH/ox_N_sf"/>
</dbReference>
<evidence type="ECO:0000259" key="7">
    <source>
        <dbReference type="Pfam" id="PF02770"/>
    </source>
</evidence>
<keyword evidence="10" id="KW-1185">Reference proteome</keyword>
<dbReference type="InterPro" id="IPR046373">
    <property type="entry name" value="Acyl-CoA_Oxase/DH_mid-dom_sf"/>
</dbReference>
<keyword evidence="4 5" id="KW-0274">FAD</keyword>
<reference evidence="9 10" key="1">
    <citation type="submission" date="2020-03" db="EMBL/GenBank/DDBJ databases">
        <title>Draft genome of Streptomyces sp. ventii, isolated from the Axial Seamount in the Pacific Ocean, and resequencing of the two type strains Streptomyces lonarensis strain NCL 716 and Streptomyces bohaiensis strain 11A07.</title>
        <authorList>
            <person name="Loughran R.M."/>
            <person name="Pfannmuller K.M."/>
            <person name="Wasson B.J."/>
            <person name="Deadmond M.C."/>
            <person name="Paddock B.E."/>
            <person name="Koyack M.J."/>
            <person name="Gallegos D.A."/>
            <person name="Mitchell E.A."/>
            <person name="Ushijima B."/>
            <person name="Saw J.H."/>
            <person name="Mcphail K.L."/>
            <person name="Videau P."/>
        </authorList>
    </citation>
    <scope>NUCLEOTIDE SEQUENCE [LARGE SCALE GENOMIC DNA]</scope>
    <source>
        <strain evidence="9 10">11A07</strain>
    </source>
</reference>
<dbReference type="InterPro" id="IPR009075">
    <property type="entry name" value="AcylCo_DH/oxidase_C"/>
</dbReference>
<evidence type="ECO:0000256" key="5">
    <source>
        <dbReference type="RuleBase" id="RU362125"/>
    </source>
</evidence>
<feature type="domain" description="Acyl-CoA dehydrogenase/oxidase C-terminal" evidence="6">
    <location>
        <begin position="217"/>
        <end position="362"/>
    </location>
</feature>
<gene>
    <name evidence="9" type="ORF">HCN52_10010</name>
</gene>
<organism evidence="9 10">
    <name type="scientific">Streptomyces bohaiensis</name>
    <dbReference type="NCBI Taxonomy" id="1431344"/>
    <lineage>
        <taxon>Bacteria</taxon>
        <taxon>Bacillati</taxon>
        <taxon>Actinomycetota</taxon>
        <taxon>Actinomycetes</taxon>
        <taxon>Kitasatosporales</taxon>
        <taxon>Streptomycetaceae</taxon>
        <taxon>Streptomyces</taxon>
    </lineage>
</organism>
<evidence type="ECO:0000259" key="6">
    <source>
        <dbReference type="Pfam" id="PF00441"/>
    </source>
</evidence>
<evidence type="ECO:0000313" key="10">
    <source>
        <dbReference type="Proteomes" id="UP000727056"/>
    </source>
</evidence>
<evidence type="ECO:0000256" key="3">
    <source>
        <dbReference type="ARBA" id="ARBA00022630"/>
    </source>
</evidence>
<dbReference type="Proteomes" id="UP000727056">
    <property type="component" value="Unassembled WGS sequence"/>
</dbReference>
<dbReference type="PIRSF" id="PIRSF016578">
    <property type="entry name" value="HsaA"/>
    <property type="match status" value="1"/>
</dbReference>
<protein>
    <submittedName>
        <fullName evidence="9">Acyl-CoA dehydrogenase</fullName>
    </submittedName>
</protein>
<proteinExistence type="inferred from homology"/>
<evidence type="ECO:0000313" key="9">
    <source>
        <dbReference type="EMBL" id="NJQ15275.1"/>
    </source>
</evidence>
<keyword evidence="5" id="KW-0560">Oxidoreductase</keyword>
<feature type="domain" description="Acyl-CoA oxidase/dehydrogenase middle" evidence="7">
    <location>
        <begin position="111"/>
        <end position="200"/>
    </location>
</feature>
<evidence type="ECO:0000256" key="2">
    <source>
        <dbReference type="ARBA" id="ARBA00009347"/>
    </source>
</evidence>
<dbReference type="InterPro" id="IPR013786">
    <property type="entry name" value="AcylCoA_DH/ox_N"/>
</dbReference>
<evidence type="ECO:0000256" key="4">
    <source>
        <dbReference type="ARBA" id="ARBA00022827"/>
    </source>
</evidence>
<dbReference type="Pfam" id="PF02770">
    <property type="entry name" value="Acyl-CoA_dh_M"/>
    <property type="match status" value="1"/>
</dbReference>
<evidence type="ECO:0000256" key="1">
    <source>
        <dbReference type="ARBA" id="ARBA00001974"/>
    </source>
</evidence>
<dbReference type="EMBL" id="JAAVJC010000062">
    <property type="protein sequence ID" value="NJQ15275.1"/>
    <property type="molecule type" value="Genomic_DNA"/>
</dbReference>
<dbReference type="Gene3D" id="2.40.110.10">
    <property type="entry name" value="Butyryl-CoA Dehydrogenase, subunit A, domain 2"/>
    <property type="match status" value="1"/>
</dbReference>